<dbReference type="NCBIfam" id="NF003273">
    <property type="entry name" value="PRK04260.1"/>
    <property type="match status" value="1"/>
</dbReference>
<dbReference type="AlphaFoldDB" id="A0AAW7YS21"/>
<evidence type="ECO:0000256" key="2">
    <source>
        <dbReference type="ARBA" id="ARBA00022576"/>
    </source>
</evidence>
<evidence type="ECO:0000256" key="4">
    <source>
        <dbReference type="ARBA" id="ARBA00022679"/>
    </source>
</evidence>
<dbReference type="GO" id="GO:0005737">
    <property type="term" value="C:cytoplasm"/>
    <property type="evidence" value="ECO:0007669"/>
    <property type="project" value="UniProtKB-SubCell"/>
</dbReference>
<dbReference type="PANTHER" id="PTHR11986:SF79">
    <property type="entry name" value="ACETYLORNITHINE AMINOTRANSFERASE, MITOCHONDRIAL"/>
    <property type="match status" value="1"/>
</dbReference>
<comment type="miscellaneous">
    <text evidence="6">May also have succinyldiaminopimelate aminotransferase activity, thus carrying out the corresponding step in lysine biosynthesis.</text>
</comment>
<comment type="subunit">
    <text evidence="6">Homodimer.</text>
</comment>
<dbReference type="InterPro" id="IPR015422">
    <property type="entry name" value="PyrdxlP-dep_Trfase_small"/>
</dbReference>
<feature type="binding site" evidence="6">
    <location>
        <position position="123"/>
    </location>
    <ligand>
        <name>N(2)-acetyl-L-ornithine</name>
        <dbReference type="ChEBI" id="CHEBI:57805"/>
    </ligand>
</feature>
<dbReference type="FunFam" id="3.40.640.10:FF:000004">
    <property type="entry name" value="Acetylornithine aminotransferase"/>
    <property type="match status" value="1"/>
</dbReference>
<feature type="binding site" evidence="6">
    <location>
        <position position="263"/>
    </location>
    <ligand>
        <name>pyridoxal 5'-phosphate</name>
        <dbReference type="ChEBI" id="CHEBI:597326"/>
    </ligand>
</feature>
<dbReference type="Gene3D" id="3.40.640.10">
    <property type="entry name" value="Type I PLP-dependent aspartate aminotransferase-like (Major domain)"/>
    <property type="match status" value="1"/>
</dbReference>
<comment type="catalytic activity">
    <reaction evidence="6">
        <text>N(2)-acetyl-L-ornithine + 2-oxoglutarate = N-acetyl-L-glutamate 5-semialdehyde + L-glutamate</text>
        <dbReference type="Rhea" id="RHEA:18049"/>
        <dbReference type="ChEBI" id="CHEBI:16810"/>
        <dbReference type="ChEBI" id="CHEBI:29123"/>
        <dbReference type="ChEBI" id="CHEBI:29985"/>
        <dbReference type="ChEBI" id="CHEBI:57805"/>
        <dbReference type="EC" id="2.6.1.11"/>
    </reaction>
</comment>
<protein>
    <recommendedName>
        <fullName evidence="6">Acetylornithine aminotransferase</fullName>
        <shortName evidence="6">ACOAT</shortName>
        <ecNumber evidence="6">2.6.1.11</ecNumber>
    </recommendedName>
</protein>
<dbReference type="GO" id="GO:0042802">
    <property type="term" value="F:identical protein binding"/>
    <property type="evidence" value="ECO:0007669"/>
    <property type="project" value="TreeGrafter"/>
</dbReference>
<dbReference type="PIRSF" id="PIRSF000521">
    <property type="entry name" value="Transaminase_4ab_Lys_Orn"/>
    <property type="match status" value="1"/>
</dbReference>
<feature type="binding site" evidence="6">
    <location>
        <begin position="93"/>
        <end position="94"/>
    </location>
    <ligand>
        <name>pyridoxal 5'-phosphate</name>
        <dbReference type="ChEBI" id="CHEBI:597326"/>
    </ligand>
</feature>
<dbReference type="InterPro" id="IPR015424">
    <property type="entry name" value="PyrdxlP-dep_Trfase"/>
</dbReference>
<keyword evidence="1 6" id="KW-0963">Cytoplasm</keyword>
<organism evidence="7 8">
    <name type="scientific">Staphylococcus pasteuri_A</name>
    <dbReference type="NCBI Taxonomy" id="3062664"/>
    <lineage>
        <taxon>Bacteria</taxon>
        <taxon>Bacillati</taxon>
        <taxon>Bacillota</taxon>
        <taxon>Bacilli</taxon>
        <taxon>Bacillales</taxon>
        <taxon>Staphylococcaceae</taxon>
        <taxon>Staphylococcus</taxon>
    </lineage>
</organism>
<accession>A0AAW7YS21</accession>
<comment type="pathway">
    <text evidence="6">Amino-acid biosynthesis; L-arginine biosynthesis; N(2)-acetyl-L-ornithine from L-glutamate: step 4/4.</text>
</comment>
<comment type="similarity">
    <text evidence="6">Belongs to the class-III pyridoxal-phosphate-dependent aminotransferase family. ArgD subfamily.</text>
</comment>
<dbReference type="PANTHER" id="PTHR11986">
    <property type="entry name" value="AMINOTRANSFERASE CLASS III"/>
    <property type="match status" value="1"/>
</dbReference>
<dbReference type="InterPro" id="IPR004636">
    <property type="entry name" value="AcOrn/SuccOrn_fam"/>
</dbReference>
<dbReference type="GO" id="GO:0003992">
    <property type="term" value="F:N2-acetyl-L-ornithine:2-oxoglutarate 5-aminotransferase activity"/>
    <property type="evidence" value="ECO:0007669"/>
    <property type="project" value="UniProtKB-UniRule"/>
</dbReference>
<dbReference type="GO" id="GO:0030170">
    <property type="term" value="F:pyridoxal phosphate binding"/>
    <property type="evidence" value="ECO:0007669"/>
    <property type="project" value="InterPro"/>
</dbReference>
<dbReference type="InterPro" id="IPR049704">
    <property type="entry name" value="Aminotrans_3_PPA_site"/>
</dbReference>
<keyword evidence="5 6" id="KW-0663">Pyridoxal phosphate</keyword>
<comment type="subcellular location">
    <subcellularLocation>
        <location evidence="6">Cytoplasm</location>
    </subcellularLocation>
</comment>
<keyword evidence="3 6" id="KW-0028">Amino-acid biosynthesis</keyword>
<comment type="cofactor">
    <cofactor evidence="6">
        <name>pyridoxal 5'-phosphate</name>
        <dbReference type="ChEBI" id="CHEBI:597326"/>
    </cofactor>
    <text evidence="6">Binds 1 pyridoxal phosphate per subunit.</text>
</comment>
<evidence type="ECO:0000313" key="7">
    <source>
        <dbReference type="EMBL" id="MDO6573446.1"/>
    </source>
</evidence>
<evidence type="ECO:0000256" key="1">
    <source>
        <dbReference type="ARBA" id="ARBA00022490"/>
    </source>
</evidence>
<dbReference type="NCBIfam" id="TIGR00707">
    <property type="entry name" value="argD"/>
    <property type="match status" value="1"/>
</dbReference>
<dbReference type="EC" id="2.6.1.11" evidence="6"/>
<feature type="modified residue" description="N6-(pyridoxal phosphate)lysine" evidence="6">
    <location>
        <position position="234"/>
    </location>
</feature>
<dbReference type="HAMAP" id="MF_01107">
    <property type="entry name" value="ArgD_aminotrans_3"/>
    <property type="match status" value="1"/>
</dbReference>
<feature type="binding site" evidence="6">
    <location>
        <begin position="205"/>
        <end position="208"/>
    </location>
    <ligand>
        <name>pyridoxal 5'-phosphate</name>
        <dbReference type="ChEBI" id="CHEBI:597326"/>
    </ligand>
</feature>
<name>A0AAW7YS21_9STAP</name>
<dbReference type="GO" id="GO:0006526">
    <property type="term" value="P:L-arginine biosynthetic process"/>
    <property type="evidence" value="ECO:0007669"/>
    <property type="project" value="UniProtKB-UniRule"/>
</dbReference>
<dbReference type="CDD" id="cd00610">
    <property type="entry name" value="OAT_like"/>
    <property type="match status" value="1"/>
</dbReference>
<dbReference type="RefSeq" id="WP_046466720.1">
    <property type="nucleotide sequence ID" value="NZ_JAUOQO010000003.1"/>
</dbReference>
<evidence type="ECO:0000313" key="8">
    <source>
        <dbReference type="Proteomes" id="UP001170310"/>
    </source>
</evidence>
<keyword evidence="6" id="KW-0055">Arginine biosynthesis</keyword>
<dbReference type="Gene3D" id="3.90.1150.10">
    <property type="entry name" value="Aspartate Aminotransferase, domain 1"/>
    <property type="match status" value="1"/>
</dbReference>
<sequence>MSYLFQNYKRSNIEFVKAQGNELIDKNGNKYLDFSSGIGVTNLGFHPLLIDALQQQINLIWHTPNLYINTLQEEVAKSLVDDQDYCVYFCNSGAEANEAAIKLARKFTSKQSIICFEQSFHGRTYGAMSATGQSKIKYGFGDGVPHFSFAKFNDIESVKSLISSDTAAIMLELIQGESGIHLAQSTFINQLNQLCKDNNILLIIDEIQTGIGRTGTLFAYEQYGIQPDIITSAKGLANGIPCGAMIGHRRLSHAFDYGSHGSTFGGNKLAMTVAKETLSILNDKEFLDQISLKGKILLTKLKKQLNDNTNVIDIRGKGLMIGIETTLNIEQLVNEARRRGLIVLPAGKNVIRLLPPLTITSQQIDKAISILNQIFNKKY</sequence>
<comment type="caution">
    <text evidence="7">The sequence shown here is derived from an EMBL/GenBank/DDBJ whole genome shotgun (WGS) entry which is preliminary data.</text>
</comment>
<dbReference type="InterPro" id="IPR050103">
    <property type="entry name" value="Class-III_PLP-dep_AT"/>
</dbReference>
<feature type="binding site" evidence="6">
    <location>
        <position position="262"/>
    </location>
    <ligand>
        <name>N(2)-acetyl-L-ornithine</name>
        <dbReference type="ChEBI" id="CHEBI:57805"/>
    </ligand>
</feature>
<dbReference type="NCBIfam" id="NF002797">
    <property type="entry name" value="PRK02936.1"/>
    <property type="match status" value="1"/>
</dbReference>
<dbReference type="PROSITE" id="PS00600">
    <property type="entry name" value="AA_TRANSFER_CLASS_3"/>
    <property type="match status" value="1"/>
</dbReference>
<dbReference type="SUPFAM" id="SSF53383">
    <property type="entry name" value="PLP-dependent transferases"/>
    <property type="match status" value="1"/>
</dbReference>
<dbReference type="InterPro" id="IPR015421">
    <property type="entry name" value="PyrdxlP-dep_Trfase_major"/>
</dbReference>
<keyword evidence="4 6" id="KW-0808">Transferase</keyword>
<reference evidence="7" key="1">
    <citation type="submission" date="2023-07" db="EMBL/GenBank/DDBJ databases">
        <title>Genome content predicts the carbon catabolic preferences of heterotrophic bacteria.</title>
        <authorList>
            <person name="Gralka M."/>
        </authorList>
    </citation>
    <scope>NUCLEOTIDE SEQUENCE</scope>
    <source>
        <strain evidence="7">E2R20</strain>
    </source>
</reference>
<proteinExistence type="inferred from homology"/>
<feature type="binding site" evidence="6">
    <location>
        <position position="120"/>
    </location>
    <ligand>
        <name>pyridoxal 5'-phosphate</name>
        <dbReference type="ChEBI" id="CHEBI:597326"/>
    </ligand>
</feature>
<dbReference type="Proteomes" id="UP001170310">
    <property type="component" value="Unassembled WGS sequence"/>
</dbReference>
<dbReference type="NCBIfam" id="NF002325">
    <property type="entry name" value="PRK01278.1"/>
    <property type="match status" value="1"/>
</dbReference>
<gene>
    <name evidence="6" type="primary">argD</name>
    <name evidence="7" type="ORF">Q4528_04650</name>
</gene>
<evidence type="ECO:0000256" key="6">
    <source>
        <dbReference type="HAMAP-Rule" id="MF_01107"/>
    </source>
</evidence>
<dbReference type="Pfam" id="PF00202">
    <property type="entry name" value="Aminotran_3"/>
    <property type="match status" value="1"/>
</dbReference>
<keyword evidence="2 6" id="KW-0032">Aminotransferase</keyword>
<dbReference type="InterPro" id="IPR005814">
    <property type="entry name" value="Aminotrans_3"/>
</dbReference>
<evidence type="ECO:0000256" key="5">
    <source>
        <dbReference type="ARBA" id="ARBA00022898"/>
    </source>
</evidence>
<keyword evidence="8" id="KW-1185">Reference proteome</keyword>
<evidence type="ECO:0000256" key="3">
    <source>
        <dbReference type="ARBA" id="ARBA00022605"/>
    </source>
</evidence>
<dbReference type="EMBL" id="JAUOQO010000003">
    <property type="protein sequence ID" value="MDO6573446.1"/>
    <property type="molecule type" value="Genomic_DNA"/>
</dbReference>